<dbReference type="AlphaFoldDB" id="A0A8H7AQM0"/>
<reference evidence="1" key="1">
    <citation type="submission" date="2020-02" db="EMBL/GenBank/DDBJ databases">
        <authorList>
            <person name="Palmer J.M."/>
        </authorList>
    </citation>
    <scope>NUCLEOTIDE SEQUENCE</scope>
    <source>
        <strain evidence="1">EPUS1.4</strain>
        <tissue evidence="1">Thallus</tissue>
    </source>
</reference>
<dbReference type="Proteomes" id="UP000606974">
    <property type="component" value="Unassembled WGS sequence"/>
</dbReference>
<sequence>MHRNRELSVPLRPIIKASRLKFDPPKGWTNDPKEMLVEERYKNADSEGYELLQELELKTATPIMSHTRQNGATLHIFESSRKYYLWNVIEESASRFVNTSFEEILNTMTQDVGRVRRLQLENCV</sequence>
<name>A0A8H7AQM0_9EURO</name>
<organism evidence="1 2">
    <name type="scientific">Endocarpon pusillum</name>
    <dbReference type="NCBI Taxonomy" id="364733"/>
    <lineage>
        <taxon>Eukaryota</taxon>
        <taxon>Fungi</taxon>
        <taxon>Dikarya</taxon>
        <taxon>Ascomycota</taxon>
        <taxon>Pezizomycotina</taxon>
        <taxon>Eurotiomycetes</taxon>
        <taxon>Chaetothyriomycetidae</taxon>
        <taxon>Verrucariales</taxon>
        <taxon>Verrucariaceae</taxon>
        <taxon>Endocarpon</taxon>
    </lineage>
</organism>
<accession>A0A8H7AQM0</accession>
<protein>
    <submittedName>
        <fullName evidence="1">Uncharacterized protein</fullName>
    </submittedName>
</protein>
<proteinExistence type="predicted"/>
<comment type="caution">
    <text evidence="1">The sequence shown here is derived from an EMBL/GenBank/DDBJ whole genome shotgun (WGS) entry which is preliminary data.</text>
</comment>
<evidence type="ECO:0000313" key="2">
    <source>
        <dbReference type="Proteomes" id="UP000606974"/>
    </source>
</evidence>
<keyword evidence="2" id="KW-1185">Reference proteome</keyword>
<gene>
    <name evidence="1" type="ORF">GJ744_008747</name>
</gene>
<dbReference type="EMBL" id="JAACFV010000005">
    <property type="protein sequence ID" value="KAF7513453.1"/>
    <property type="molecule type" value="Genomic_DNA"/>
</dbReference>
<evidence type="ECO:0000313" key="1">
    <source>
        <dbReference type="EMBL" id="KAF7513453.1"/>
    </source>
</evidence>